<feature type="compositionally biased region" description="Low complexity" evidence="1">
    <location>
        <begin position="304"/>
        <end position="321"/>
    </location>
</feature>
<gene>
    <name evidence="2" type="ORF">TrRE_jg10406</name>
</gene>
<dbReference type="AlphaFoldDB" id="A0A9W7E3X5"/>
<feature type="compositionally biased region" description="Basic and acidic residues" evidence="1">
    <location>
        <begin position="279"/>
        <end position="296"/>
    </location>
</feature>
<organism evidence="2 3">
    <name type="scientific">Triparma retinervis</name>
    <dbReference type="NCBI Taxonomy" id="2557542"/>
    <lineage>
        <taxon>Eukaryota</taxon>
        <taxon>Sar</taxon>
        <taxon>Stramenopiles</taxon>
        <taxon>Ochrophyta</taxon>
        <taxon>Bolidophyceae</taxon>
        <taxon>Parmales</taxon>
        <taxon>Triparmaceae</taxon>
        <taxon>Triparma</taxon>
    </lineage>
</organism>
<feature type="compositionally biased region" description="Basic and acidic residues" evidence="1">
    <location>
        <begin position="257"/>
        <end position="270"/>
    </location>
</feature>
<name>A0A9W7E3X5_9STRA</name>
<keyword evidence="3" id="KW-1185">Reference proteome</keyword>
<dbReference type="Proteomes" id="UP001165082">
    <property type="component" value="Unassembled WGS sequence"/>
</dbReference>
<accession>A0A9W7E3X5</accession>
<feature type="compositionally biased region" description="Basic and acidic residues" evidence="1">
    <location>
        <begin position="348"/>
        <end position="358"/>
    </location>
</feature>
<protein>
    <submittedName>
        <fullName evidence="2">Uncharacterized protein</fullName>
    </submittedName>
</protein>
<feature type="compositionally biased region" description="Basic and acidic residues" evidence="1">
    <location>
        <begin position="365"/>
        <end position="377"/>
    </location>
</feature>
<feature type="region of interest" description="Disordered" evidence="1">
    <location>
        <begin position="246"/>
        <end position="504"/>
    </location>
</feature>
<evidence type="ECO:0000256" key="1">
    <source>
        <dbReference type="SAM" id="MobiDB-lite"/>
    </source>
</evidence>
<proteinExistence type="predicted"/>
<evidence type="ECO:0000313" key="2">
    <source>
        <dbReference type="EMBL" id="GMH67219.1"/>
    </source>
</evidence>
<feature type="compositionally biased region" description="Basic and acidic residues" evidence="1">
    <location>
        <begin position="384"/>
        <end position="394"/>
    </location>
</feature>
<evidence type="ECO:0000313" key="3">
    <source>
        <dbReference type="Proteomes" id="UP001165082"/>
    </source>
</evidence>
<sequence length="504" mass="55599">MDIYGDNSGPLPVGANLHFRTGMGIVTQQFDSEKEAKLLQIISRREGLLEGLVSEAKKAASYKPYDPLFFVTSLISLRHATTSVIMSLLSWRSGLVNPEPFTVAGTNYLLKVIGDLAQARQMPTVELFGMELGLRNPFCLPCKPRGAVRKAIKDTRRKQALEKKKREKMKVQGIEVKWEAIPIDHEMHEAMTALSTVDEEHWHLMLKCERVLRDEEERFGKKVDRAGTGWGMERWTKMFWKPNRVNAHQNNNHNHNHSHDHQGEHGKGEGGEDGEEDGEGNRHDMGQEPQQQEKVKDHHVRAKTGAPTPASATASGPNSKPSKSRRKKKGGSGMSKEERAKAMAAALQEERIEMERRGRGVVGTEDIRRALKGEPAQKKAQHLHPGDKKDGDRRAAKHKKDAAAANKKEEGGPSAAPGATSPDHFTLPQVGGAQADQPKKKGRKSRGSATPADSNAAPAKLPRHGGRQPPQELWDFDPSIEILSVGGGEEPPPQSRGKQGKRGE</sequence>
<dbReference type="EMBL" id="BRXZ01001281">
    <property type="protein sequence ID" value="GMH67219.1"/>
    <property type="molecule type" value="Genomic_DNA"/>
</dbReference>
<dbReference type="OrthoDB" id="265347at2759"/>
<comment type="caution">
    <text evidence="2">The sequence shown here is derived from an EMBL/GenBank/DDBJ whole genome shotgun (WGS) entry which is preliminary data.</text>
</comment>
<reference evidence="2" key="1">
    <citation type="submission" date="2022-07" db="EMBL/GenBank/DDBJ databases">
        <title>Genome analysis of Parmales, a sister group of diatoms, reveals the evolutionary specialization of diatoms from phago-mixotrophs to photoautotrophs.</title>
        <authorList>
            <person name="Ban H."/>
            <person name="Sato S."/>
            <person name="Yoshikawa S."/>
            <person name="Kazumasa Y."/>
            <person name="Nakamura Y."/>
            <person name="Ichinomiya M."/>
            <person name="Saitoh K."/>
            <person name="Sato N."/>
            <person name="Blanc-Mathieu R."/>
            <person name="Endo H."/>
            <person name="Kuwata A."/>
            <person name="Ogata H."/>
        </authorList>
    </citation>
    <scope>NUCLEOTIDE SEQUENCE</scope>
</reference>